<protein>
    <submittedName>
        <fullName evidence="1">Uncharacterized protein</fullName>
    </submittedName>
</protein>
<proteinExistence type="predicted"/>
<accession>A0A8H3J5D0</accession>
<dbReference type="AlphaFoldDB" id="A0A8H3J5D0"/>
<dbReference type="Proteomes" id="UP000664521">
    <property type="component" value="Unassembled WGS sequence"/>
</dbReference>
<name>A0A8H3J5D0_9LECA</name>
<dbReference type="EMBL" id="CAJPDS010000173">
    <property type="protein sequence ID" value="CAF9941061.1"/>
    <property type="molecule type" value="Genomic_DNA"/>
</dbReference>
<keyword evidence="2" id="KW-1185">Reference proteome</keyword>
<reference evidence="1" key="1">
    <citation type="submission" date="2021-03" db="EMBL/GenBank/DDBJ databases">
        <authorList>
            <person name="Tagirdzhanova G."/>
        </authorList>
    </citation>
    <scope>NUCLEOTIDE SEQUENCE</scope>
</reference>
<sequence>MKKLSVSDEASTDTAAVTTFSERQKLFEGALKRLRVALAKHEATAVAYPTPRTPLRLLPVKRNRRPNHSILDLFNSPWNKNNHLNSTSGNDVGIGLSHAICAIYLPETDQFVTGSAQPNLSFEISSLPLVYLGATMKFCEYLSQLRQQRFSDDEQTVINALVNGSLQYWQDRYDHYLKQFLKGLKRENQRKHFERQARQAATRDLENAQCAVRHTFFFESKADWGETRSLEFDELGRRHKETKG</sequence>
<evidence type="ECO:0000313" key="1">
    <source>
        <dbReference type="EMBL" id="CAF9941061.1"/>
    </source>
</evidence>
<evidence type="ECO:0000313" key="2">
    <source>
        <dbReference type="Proteomes" id="UP000664521"/>
    </source>
</evidence>
<organism evidence="1 2">
    <name type="scientific">Heterodermia speciosa</name>
    <dbReference type="NCBI Taxonomy" id="116794"/>
    <lineage>
        <taxon>Eukaryota</taxon>
        <taxon>Fungi</taxon>
        <taxon>Dikarya</taxon>
        <taxon>Ascomycota</taxon>
        <taxon>Pezizomycotina</taxon>
        <taxon>Lecanoromycetes</taxon>
        <taxon>OSLEUM clade</taxon>
        <taxon>Lecanoromycetidae</taxon>
        <taxon>Caliciales</taxon>
        <taxon>Physciaceae</taxon>
        <taxon>Heterodermia</taxon>
    </lineage>
</organism>
<comment type="caution">
    <text evidence="1">The sequence shown here is derived from an EMBL/GenBank/DDBJ whole genome shotgun (WGS) entry which is preliminary data.</text>
</comment>
<gene>
    <name evidence="1" type="ORF">HETSPECPRED_002860</name>
</gene>